<dbReference type="Proteomes" id="UP000009047">
    <property type="component" value="Chromosome"/>
</dbReference>
<accession>E1QHK5</accession>
<reference evidence="1 2" key="1">
    <citation type="journal article" date="2010" name="Stand. Genomic Sci.">
        <title>Complete genome sequence of Desulfarculus baarsii type strain (2st14).</title>
        <authorList>
            <person name="Sun H."/>
            <person name="Spring S."/>
            <person name="Lapidus A."/>
            <person name="Davenport K."/>
            <person name="Del Rio T.G."/>
            <person name="Tice H."/>
            <person name="Nolan M."/>
            <person name="Copeland A."/>
            <person name="Cheng J.F."/>
            <person name="Lucas S."/>
            <person name="Tapia R."/>
            <person name="Goodwin L."/>
            <person name="Pitluck S."/>
            <person name="Ivanova N."/>
            <person name="Pagani I."/>
            <person name="Mavromatis K."/>
            <person name="Ovchinnikova G."/>
            <person name="Pati A."/>
            <person name="Chen A."/>
            <person name="Palaniappan K."/>
            <person name="Hauser L."/>
            <person name="Chang Y.J."/>
            <person name="Jeffries C.D."/>
            <person name="Detter J.C."/>
            <person name="Han C."/>
            <person name="Rohde M."/>
            <person name="Brambilla E."/>
            <person name="Goker M."/>
            <person name="Woyke T."/>
            <person name="Bristow J."/>
            <person name="Eisen J.A."/>
            <person name="Markowitz V."/>
            <person name="Hugenholtz P."/>
            <person name="Kyrpides N.C."/>
            <person name="Klenk H.P."/>
            <person name="Land M."/>
        </authorList>
    </citation>
    <scope>NUCLEOTIDE SEQUENCE [LARGE SCALE GENOMIC DNA]</scope>
    <source>
        <strain evidence="2">ATCC 33931 / DSM 2075 / LMG 7858 / VKM B-1802 / 2st14</strain>
    </source>
</reference>
<evidence type="ECO:0000313" key="1">
    <source>
        <dbReference type="EMBL" id="ADK85048.1"/>
    </source>
</evidence>
<keyword evidence="2" id="KW-1185">Reference proteome</keyword>
<dbReference type="RefSeq" id="WP_013258501.1">
    <property type="nucleotide sequence ID" value="NC_014365.1"/>
</dbReference>
<proteinExistence type="predicted"/>
<gene>
    <name evidence="1" type="ordered locus">Deba_1680</name>
</gene>
<dbReference type="KEGG" id="dbr:Deba_1680"/>
<sequence length="65" mass="7614">MNAELSRRAAIVINMSTFLERNDREEFVKAVCAAKDFDSLPAKWREEMVRTEKEIDELRKKLGVK</sequence>
<protein>
    <submittedName>
        <fullName evidence="1">Uncharacterized protein</fullName>
    </submittedName>
</protein>
<evidence type="ECO:0000313" key="2">
    <source>
        <dbReference type="Proteomes" id="UP000009047"/>
    </source>
</evidence>
<organism evidence="1 2">
    <name type="scientific">Desulfarculus baarsii (strain ATCC 33931 / DSM 2075 / LMG 7858 / VKM B-1802 / 2st14)</name>
    <dbReference type="NCBI Taxonomy" id="644282"/>
    <lineage>
        <taxon>Bacteria</taxon>
        <taxon>Pseudomonadati</taxon>
        <taxon>Thermodesulfobacteriota</taxon>
        <taxon>Desulfarculia</taxon>
        <taxon>Desulfarculales</taxon>
        <taxon>Desulfarculaceae</taxon>
        <taxon>Desulfarculus</taxon>
    </lineage>
</organism>
<dbReference type="AlphaFoldDB" id="E1QHK5"/>
<dbReference type="HOGENOM" id="CLU_2842577_0_0_7"/>
<name>E1QHK5_DESB2</name>
<dbReference type="EMBL" id="CP002085">
    <property type="protein sequence ID" value="ADK85048.1"/>
    <property type="molecule type" value="Genomic_DNA"/>
</dbReference>